<dbReference type="SUPFAM" id="SSF48264">
    <property type="entry name" value="Cytochrome P450"/>
    <property type="match status" value="1"/>
</dbReference>
<evidence type="ECO:0000256" key="3">
    <source>
        <dbReference type="ARBA" id="ARBA00022448"/>
    </source>
</evidence>
<keyword evidence="7" id="KW-0521">NADP</keyword>
<dbReference type="PROSITE" id="PS50902">
    <property type="entry name" value="FLAVODOXIN_LIKE"/>
    <property type="match status" value="1"/>
</dbReference>
<dbReference type="Gene3D" id="3.40.50.80">
    <property type="entry name" value="Nucleotide-binding domain of ferredoxin-NADP reductase (FNR) module"/>
    <property type="match status" value="1"/>
</dbReference>
<dbReference type="InterPro" id="IPR003097">
    <property type="entry name" value="CysJ-like_FAD-binding"/>
</dbReference>
<dbReference type="GO" id="GO:0050660">
    <property type="term" value="F:flavin adenine dinucleotide binding"/>
    <property type="evidence" value="ECO:0007669"/>
    <property type="project" value="TreeGrafter"/>
</dbReference>
<dbReference type="OrthoDB" id="1470350at2759"/>
<gene>
    <name evidence="13" type="ORF">DL89DRAFT_269810</name>
</gene>
<evidence type="ECO:0000313" key="13">
    <source>
        <dbReference type="EMBL" id="ORX66765.1"/>
    </source>
</evidence>
<keyword evidence="8" id="KW-0560">Oxidoreductase</keyword>
<dbReference type="Gene3D" id="2.40.30.10">
    <property type="entry name" value="Translation factors"/>
    <property type="match status" value="1"/>
</dbReference>
<dbReference type="AlphaFoldDB" id="A0A1Y1W0E8"/>
<keyword evidence="3" id="KW-0813">Transport</keyword>
<proteinExistence type="predicted"/>
<dbReference type="InterPro" id="IPR036396">
    <property type="entry name" value="Cyt_P450_sf"/>
</dbReference>
<dbReference type="InterPro" id="IPR002401">
    <property type="entry name" value="Cyt_P450_E_grp-I"/>
</dbReference>
<evidence type="ECO:0000259" key="12">
    <source>
        <dbReference type="PROSITE" id="PS50902"/>
    </source>
</evidence>
<dbReference type="InterPro" id="IPR001128">
    <property type="entry name" value="Cyt_P450"/>
</dbReference>
<keyword evidence="9 11" id="KW-0408">Iron</keyword>
<keyword evidence="4" id="KW-0285">Flavoprotein</keyword>
<dbReference type="GO" id="GO:0003958">
    <property type="term" value="F:NADPH-hemoprotein reductase activity"/>
    <property type="evidence" value="ECO:0007669"/>
    <property type="project" value="UniProtKB-EC"/>
</dbReference>
<evidence type="ECO:0000256" key="6">
    <source>
        <dbReference type="ARBA" id="ARBA00022827"/>
    </source>
</evidence>
<dbReference type="GO" id="GO:0016705">
    <property type="term" value="F:oxidoreductase activity, acting on paired donors, with incorporation or reduction of molecular oxygen"/>
    <property type="evidence" value="ECO:0007669"/>
    <property type="project" value="InterPro"/>
</dbReference>
<dbReference type="SUPFAM" id="SSF52218">
    <property type="entry name" value="Flavoproteins"/>
    <property type="match status" value="1"/>
</dbReference>
<dbReference type="Pfam" id="PF00258">
    <property type="entry name" value="Flavodoxin_1"/>
    <property type="match status" value="1"/>
</dbReference>
<dbReference type="GO" id="GO:0005829">
    <property type="term" value="C:cytosol"/>
    <property type="evidence" value="ECO:0007669"/>
    <property type="project" value="TreeGrafter"/>
</dbReference>
<evidence type="ECO:0000256" key="5">
    <source>
        <dbReference type="ARBA" id="ARBA00022723"/>
    </source>
</evidence>
<comment type="cofactor">
    <cofactor evidence="2">
        <name>FAD</name>
        <dbReference type="ChEBI" id="CHEBI:57692"/>
    </cofactor>
</comment>
<dbReference type="SUPFAM" id="SSF52343">
    <property type="entry name" value="Ferredoxin reductase-like, C-terminal NADP-linked domain"/>
    <property type="match status" value="1"/>
</dbReference>
<keyword evidence="5 11" id="KW-0479">Metal-binding</keyword>
<evidence type="ECO:0000256" key="10">
    <source>
        <dbReference type="ARBA" id="ARBA00023797"/>
    </source>
</evidence>
<protein>
    <recommendedName>
        <fullName evidence="10">NADPH--hemoprotein reductase</fullName>
        <ecNumber evidence="10">1.6.2.4</ecNumber>
    </recommendedName>
</protein>
<evidence type="ECO:0000256" key="2">
    <source>
        <dbReference type="ARBA" id="ARBA00001974"/>
    </source>
</evidence>
<keyword evidence="11" id="KW-0349">Heme</keyword>
<evidence type="ECO:0000256" key="7">
    <source>
        <dbReference type="ARBA" id="ARBA00022857"/>
    </source>
</evidence>
<dbReference type="Pfam" id="PF00067">
    <property type="entry name" value="p450"/>
    <property type="match status" value="2"/>
</dbReference>
<dbReference type="GeneID" id="63805083"/>
<evidence type="ECO:0000256" key="9">
    <source>
        <dbReference type="ARBA" id="ARBA00023004"/>
    </source>
</evidence>
<evidence type="ECO:0000256" key="1">
    <source>
        <dbReference type="ARBA" id="ARBA00001917"/>
    </source>
</evidence>
<keyword evidence="14" id="KW-1185">Reference proteome</keyword>
<feature type="binding site" description="axial binding residue" evidence="11">
    <location>
        <position position="500"/>
    </location>
    <ligand>
        <name>heme</name>
        <dbReference type="ChEBI" id="CHEBI:30413"/>
    </ligand>
    <ligandPart>
        <name>Fe</name>
        <dbReference type="ChEBI" id="CHEBI:18248"/>
    </ligandPart>
</feature>
<dbReference type="InterPro" id="IPR023173">
    <property type="entry name" value="NADPH_Cyt_P450_Rdtase_alpha"/>
</dbReference>
<accession>A0A1Y1W0E8</accession>
<feature type="non-terminal residue" evidence="13">
    <location>
        <position position="1"/>
    </location>
</feature>
<organism evidence="13 14">
    <name type="scientific">Linderina pennispora</name>
    <dbReference type="NCBI Taxonomy" id="61395"/>
    <lineage>
        <taxon>Eukaryota</taxon>
        <taxon>Fungi</taxon>
        <taxon>Fungi incertae sedis</taxon>
        <taxon>Zoopagomycota</taxon>
        <taxon>Kickxellomycotina</taxon>
        <taxon>Kickxellomycetes</taxon>
        <taxon>Kickxellales</taxon>
        <taxon>Kickxellaceae</taxon>
        <taxon>Linderina</taxon>
    </lineage>
</organism>
<dbReference type="STRING" id="61395.A0A1Y1W0E8"/>
<dbReference type="InterPro" id="IPR008254">
    <property type="entry name" value="Flavodoxin/NO_synth"/>
</dbReference>
<dbReference type="RefSeq" id="XP_040740724.1">
    <property type="nucleotide sequence ID" value="XM_040888435.1"/>
</dbReference>
<dbReference type="GO" id="GO:0020037">
    <property type="term" value="F:heme binding"/>
    <property type="evidence" value="ECO:0007669"/>
    <property type="project" value="InterPro"/>
</dbReference>
<comment type="cofactor">
    <cofactor evidence="1">
        <name>FMN</name>
        <dbReference type="ChEBI" id="CHEBI:58210"/>
    </cofactor>
</comment>
<evidence type="ECO:0000313" key="14">
    <source>
        <dbReference type="Proteomes" id="UP000193922"/>
    </source>
</evidence>
<dbReference type="Gene3D" id="1.20.990.10">
    <property type="entry name" value="NADPH-cytochrome p450 Reductase, Chain A, domain 3"/>
    <property type="match status" value="1"/>
</dbReference>
<sequence>SPVNYSSATSLHRYIPTSTIHSLHQPAMLSNSKCPMASVNASSCPAAVSSASADPNTSLQTCGKVPETDGFIVSTTLADADLSNFRQSIAKAQPRCIDSFLRQSNFEDINGKVIESIGHLSTCKVAFLTRSIAIREAPLISGYPLVGTAPQFMRNILEAMDSMHDSHGDTVQFHLFSQKMYMSCDPAVARATMYESEYFFKRAEEQPGYSQRLQSDPAWQLAHQLLLPAFSASAMKLYSKDMLTIAEDASSWLSSRLNEPFTVVDFTTNMTFQTIGSVGFGYDFHLLDPTHTEKHPFLHAMGFCLDEISKRAFLTSYWKKLPTPGYYEYKKQMQVMRSIVQEVIDERRASADATNMKKDLLGFMLNARAPDEDGNLVGLDDANIFDQIITLGIAGSETSAVTLSWVLYLLPISVKEANSLKYLTQVIKETLRLYPPVPSIDKYCAKDCVVPGGFQVKRGQVFTINMWTHIASTLTAFSDENIKSIPDGAWLPFSAGQRSCIGFQLAMIEMRIILARLLSNYEFRCVDDKEVIRDPKGFSMRPRDLSMTVCERTNFPDPGAETFSSDSTHATAAVASVSKISVPLPRVSILFGSNMGVSEEYAAQLSEQVVRMGFEDTSVQALDDWDILSAKAADGKRTLAIVITSTYNGLPPDNATQFAKSLDGTSQADLLHGVDYVVFGCGNSLWRTYQKFPRHIHKRLGMLGATPLSEFQFGDSNDDLDEDFLQWSLRICALVTDHYGSGTEGLVEVVSAPKSLPFNISLVGSTAAPFRIASENASIKINQELQDVSKSGRSTRHIEIVLDQSSGIQYQTGDHLNVYPANKPASVLQIEQVSNASRFSRSAAAAIQGATCSVSDTLQYLCDWKEAPSRELVVALAEVAGDDAAYNVLRKAADDVNTLGKQSPGWCEFISQTRTVLDMLRHYAPLVRQVPFGSILHFVSAMDSSRSYGGLATEHLASLESGSRLSPFHLPSSSAIPVLFIGAGTGVAPFRGFLQEMKQAGYWRCHSCTLAAAAQSTTTSTRTSFEQYIQSGTLAKLQPAFSRVGSERKYVQHHISADGAKIWDPAGQSRKHSKLAKDVVSTMLDIFQTHGRLSSDDASKYLADLVAAGRYVEDVW</sequence>
<reference evidence="13 14" key="1">
    <citation type="submission" date="2016-07" db="EMBL/GenBank/DDBJ databases">
        <title>Pervasive Adenine N6-methylation of Active Genes in Fungi.</title>
        <authorList>
            <consortium name="DOE Joint Genome Institute"/>
            <person name="Mondo S.J."/>
            <person name="Dannebaum R.O."/>
            <person name="Kuo R.C."/>
            <person name="Labutti K."/>
            <person name="Haridas S."/>
            <person name="Kuo A."/>
            <person name="Salamov A."/>
            <person name="Ahrendt S.R."/>
            <person name="Lipzen A."/>
            <person name="Sullivan W."/>
            <person name="Andreopoulos W.B."/>
            <person name="Clum A."/>
            <person name="Lindquist E."/>
            <person name="Daum C."/>
            <person name="Ramamoorthy G.K."/>
            <person name="Gryganskyi A."/>
            <person name="Culley D."/>
            <person name="Magnuson J.K."/>
            <person name="James T.Y."/>
            <person name="O'Malley M.A."/>
            <person name="Stajich J.E."/>
            <person name="Spatafora J.W."/>
            <person name="Visel A."/>
            <person name="Grigoriev I.V."/>
        </authorList>
    </citation>
    <scope>NUCLEOTIDE SEQUENCE [LARGE SCALE GENOMIC DNA]</scope>
    <source>
        <strain evidence="13 14">ATCC 12442</strain>
    </source>
</reference>
<dbReference type="EC" id="1.6.2.4" evidence="10"/>
<keyword evidence="6" id="KW-0274">FAD</keyword>
<comment type="cofactor">
    <cofactor evidence="11">
        <name>heme</name>
        <dbReference type="ChEBI" id="CHEBI:30413"/>
    </cofactor>
</comment>
<dbReference type="Gene3D" id="1.10.630.10">
    <property type="entry name" value="Cytochrome P450"/>
    <property type="match status" value="1"/>
</dbReference>
<evidence type="ECO:0000256" key="11">
    <source>
        <dbReference type="PIRSR" id="PIRSR602401-1"/>
    </source>
</evidence>
<dbReference type="PANTHER" id="PTHR19384">
    <property type="entry name" value="NITRIC OXIDE SYNTHASE-RELATED"/>
    <property type="match status" value="1"/>
</dbReference>
<dbReference type="Proteomes" id="UP000193922">
    <property type="component" value="Unassembled WGS sequence"/>
</dbReference>
<dbReference type="Pfam" id="PF00667">
    <property type="entry name" value="FAD_binding_1"/>
    <property type="match status" value="1"/>
</dbReference>
<comment type="caution">
    <text evidence="13">The sequence shown here is derived from an EMBL/GenBank/DDBJ whole genome shotgun (WGS) entry which is preliminary data.</text>
</comment>
<dbReference type="InterPro" id="IPR029039">
    <property type="entry name" value="Flavoprotein-like_sf"/>
</dbReference>
<evidence type="ECO:0000256" key="4">
    <source>
        <dbReference type="ARBA" id="ARBA00022630"/>
    </source>
</evidence>
<dbReference type="InterPro" id="IPR017938">
    <property type="entry name" value="Riboflavin_synthase-like_b-brl"/>
</dbReference>
<dbReference type="GO" id="GO:0010181">
    <property type="term" value="F:FMN binding"/>
    <property type="evidence" value="ECO:0007669"/>
    <property type="project" value="InterPro"/>
</dbReference>
<dbReference type="PANTHER" id="PTHR19384:SF17">
    <property type="entry name" value="NADPH--CYTOCHROME P450 REDUCTASE"/>
    <property type="match status" value="1"/>
</dbReference>
<dbReference type="SUPFAM" id="SSF63380">
    <property type="entry name" value="Riboflavin synthase domain-like"/>
    <property type="match status" value="1"/>
</dbReference>
<evidence type="ECO:0000256" key="8">
    <source>
        <dbReference type="ARBA" id="ARBA00023002"/>
    </source>
</evidence>
<dbReference type="PROSITE" id="PS00086">
    <property type="entry name" value="CYTOCHROME_P450"/>
    <property type="match status" value="1"/>
</dbReference>
<dbReference type="GO" id="GO:0005506">
    <property type="term" value="F:iron ion binding"/>
    <property type="evidence" value="ECO:0007669"/>
    <property type="project" value="InterPro"/>
</dbReference>
<dbReference type="GO" id="GO:0004497">
    <property type="term" value="F:monooxygenase activity"/>
    <property type="evidence" value="ECO:0007669"/>
    <property type="project" value="InterPro"/>
</dbReference>
<dbReference type="PRINTS" id="PR00463">
    <property type="entry name" value="EP450I"/>
</dbReference>
<dbReference type="PRINTS" id="PR00385">
    <property type="entry name" value="P450"/>
</dbReference>
<dbReference type="Gene3D" id="3.40.50.360">
    <property type="match status" value="1"/>
</dbReference>
<dbReference type="InterPro" id="IPR017972">
    <property type="entry name" value="Cyt_P450_CS"/>
</dbReference>
<name>A0A1Y1W0E8_9FUNG</name>
<feature type="domain" description="Flavodoxin-like" evidence="12">
    <location>
        <begin position="587"/>
        <end position="732"/>
    </location>
</feature>
<dbReference type="EMBL" id="MCFD01000014">
    <property type="protein sequence ID" value="ORX66765.1"/>
    <property type="molecule type" value="Genomic_DNA"/>
</dbReference>
<dbReference type="InterPro" id="IPR039261">
    <property type="entry name" value="FNR_nucleotide-bd"/>
</dbReference>